<protein>
    <submittedName>
        <fullName evidence="1">Uncharacterized protein</fullName>
    </submittedName>
</protein>
<dbReference type="EMBL" id="CAAALY010042530">
    <property type="protein sequence ID" value="VEL19642.1"/>
    <property type="molecule type" value="Genomic_DNA"/>
</dbReference>
<comment type="caution">
    <text evidence="1">The sequence shown here is derived from an EMBL/GenBank/DDBJ whole genome shotgun (WGS) entry which is preliminary data.</text>
</comment>
<proteinExistence type="predicted"/>
<sequence>MDVCVRYGIMQFLPKSQDPVLSRACVHHEGPCCNFGMILHIIITILPPSFPTLASAPSCIAIIFSGVTKVARSQCWVGGHVNMACPAPAIEHRLQTRTRFV</sequence>
<evidence type="ECO:0000313" key="1">
    <source>
        <dbReference type="EMBL" id="VEL19642.1"/>
    </source>
</evidence>
<organism evidence="1 2">
    <name type="scientific">Protopolystoma xenopodis</name>
    <dbReference type="NCBI Taxonomy" id="117903"/>
    <lineage>
        <taxon>Eukaryota</taxon>
        <taxon>Metazoa</taxon>
        <taxon>Spiralia</taxon>
        <taxon>Lophotrochozoa</taxon>
        <taxon>Platyhelminthes</taxon>
        <taxon>Monogenea</taxon>
        <taxon>Polyopisthocotylea</taxon>
        <taxon>Polystomatidea</taxon>
        <taxon>Polystomatidae</taxon>
        <taxon>Protopolystoma</taxon>
    </lineage>
</organism>
<dbReference type="Proteomes" id="UP000784294">
    <property type="component" value="Unassembled WGS sequence"/>
</dbReference>
<name>A0A3S5ALJ2_9PLAT</name>
<gene>
    <name evidence="1" type="ORF">PXEA_LOCUS13082</name>
</gene>
<dbReference type="AlphaFoldDB" id="A0A3S5ALJ2"/>
<reference evidence="1" key="1">
    <citation type="submission" date="2018-11" db="EMBL/GenBank/DDBJ databases">
        <authorList>
            <consortium name="Pathogen Informatics"/>
        </authorList>
    </citation>
    <scope>NUCLEOTIDE SEQUENCE</scope>
</reference>
<keyword evidence="2" id="KW-1185">Reference proteome</keyword>
<evidence type="ECO:0000313" key="2">
    <source>
        <dbReference type="Proteomes" id="UP000784294"/>
    </source>
</evidence>
<accession>A0A3S5ALJ2</accession>